<dbReference type="InterPro" id="IPR002591">
    <property type="entry name" value="Phosphodiest/P_Trfase"/>
</dbReference>
<dbReference type="InterPro" id="IPR017850">
    <property type="entry name" value="Alkaline_phosphatase_core_sf"/>
</dbReference>
<dbReference type="Gene3D" id="3.40.720.10">
    <property type="entry name" value="Alkaline Phosphatase, subunit A"/>
    <property type="match status" value="1"/>
</dbReference>
<evidence type="ECO:0000313" key="3">
    <source>
        <dbReference type="EMBL" id="VDK33273.1"/>
    </source>
</evidence>
<keyword evidence="1" id="KW-0472">Membrane</keyword>
<dbReference type="OrthoDB" id="415411at2759"/>
<dbReference type="EMBL" id="UYRS01018343">
    <property type="protein sequence ID" value="VDK33273.1"/>
    <property type="molecule type" value="Genomic_DNA"/>
</dbReference>
<dbReference type="SUPFAM" id="SSF53649">
    <property type="entry name" value="Alkaline phosphatase-like"/>
    <property type="match status" value="1"/>
</dbReference>
<organism evidence="5">
    <name type="scientific">Taenia asiatica</name>
    <name type="common">Asian tapeworm</name>
    <dbReference type="NCBI Taxonomy" id="60517"/>
    <lineage>
        <taxon>Eukaryota</taxon>
        <taxon>Metazoa</taxon>
        <taxon>Spiralia</taxon>
        <taxon>Lophotrochozoa</taxon>
        <taxon>Platyhelminthes</taxon>
        <taxon>Cestoda</taxon>
        <taxon>Eucestoda</taxon>
        <taxon>Cyclophyllidea</taxon>
        <taxon>Taeniidae</taxon>
        <taxon>Taenia</taxon>
    </lineage>
</organism>
<keyword evidence="4" id="KW-1185">Reference proteome</keyword>
<name>A0A158R7T4_TAEAS</name>
<evidence type="ECO:0000313" key="5">
    <source>
        <dbReference type="WBParaSite" id="TASK_0000434601-mRNA-1"/>
    </source>
</evidence>
<evidence type="ECO:0000313" key="4">
    <source>
        <dbReference type="Proteomes" id="UP000282613"/>
    </source>
</evidence>
<sequence>MCVVAFCLLWAFLCNIELAHTFGRNEKEKLLLISAEYIPLKIFESPEANFTAFQTLMDEGCLIPNISVKNFTSSADIHSILLSGGLYQGSHKNKSLVLPCDRILFSKILPHFEPLWLTNQRHGMHSASFFWPDDYVAVNDSRPFLTAGINPTARAAYFDIDRIHQWLLDPSITFMSIFIPSPYHKKDSNFFFNYVEYADAFLFSLLSHIRSSPKLSSSVSIVFIGGTAAVDAQSTDEVVPIRKYFGAWPSAFSNHFNRGKFLEFWPTPDEEDATMVRLLTEDNPDFFTCSTADFRRRFSRFNMGLLPPYYLIAKPGKMLQISSTEDRETSADAPQLSAFALLWGNSFISTDSLDICGMHNRSEAALQLIDVYPLVCWALHLPRPWLHWGRLARVTRLLSQPPLHAQVEEFENRARAWKTLALGVGSKFEFSKETFLAGGLISAFVVIFGIVFVICAVKMHRHYRRMSGGDDIFGRVRYHRRRIARPWLAPSTSPYGLRSQRLLGGTAGGLSNEATEEEEEVLINNDALSRSRLRDDAEAFIQMLHSPSDSPMPRTMPPLGGV</sequence>
<dbReference type="Proteomes" id="UP000282613">
    <property type="component" value="Unassembled WGS sequence"/>
</dbReference>
<dbReference type="AlphaFoldDB" id="A0A158R7T4"/>
<dbReference type="Pfam" id="PF01663">
    <property type="entry name" value="Phosphodiest"/>
    <property type="match status" value="1"/>
</dbReference>
<evidence type="ECO:0000256" key="2">
    <source>
        <dbReference type="SAM" id="SignalP"/>
    </source>
</evidence>
<feature type="chain" id="PRO_5043135897" evidence="2">
    <location>
        <begin position="22"/>
        <end position="562"/>
    </location>
</feature>
<reference evidence="5" key="1">
    <citation type="submission" date="2016-04" db="UniProtKB">
        <authorList>
            <consortium name="WormBaseParasite"/>
        </authorList>
    </citation>
    <scope>IDENTIFICATION</scope>
</reference>
<proteinExistence type="predicted"/>
<accession>A0A158R7T4</accession>
<keyword evidence="1" id="KW-1133">Transmembrane helix</keyword>
<keyword evidence="2" id="KW-0732">Signal</keyword>
<keyword evidence="1" id="KW-0812">Transmembrane</keyword>
<evidence type="ECO:0000256" key="1">
    <source>
        <dbReference type="SAM" id="Phobius"/>
    </source>
</evidence>
<dbReference type="WBParaSite" id="TASK_0000434601-mRNA-1">
    <property type="protein sequence ID" value="TASK_0000434601-mRNA-1"/>
    <property type="gene ID" value="TASK_0000434601"/>
</dbReference>
<protein>
    <submittedName>
        <fullName evidence="5">Glucuronosyltransferase</fullName>
    </submittedName>
</protein>
<feature type="signal peptide" evidence="2">
    <location>
        <begin position="1"/>
        <end position="21"/>
    </location>
</feature>
<feature type="transmembrane region" description="Helical" evidence="1">
    <location>
        <begin position="435"/>
        <end position="457"/>
    </location>
</feature>
<gene>
    <name evidence="3" type="ORF">TASK_LOCUS4347</name>
</gene>
<reference evidence="3 4" key="2">
    <citation type="submission" date="2018-11" db="EMBL/GenBank/DDBJ databases">
        <authorList>
            <consortium name="Pathogen Informatics"/>
        </authorList>
    </citation>
    <scope>NUCLEOTIDE SEQUENCE [LARGE SCALE GENOMIC DNA]</scope>
</reference>